<evidence type="ECO:0000313" key="3">
    <source>
        <dbReference type="Proteomes" id="UP000494106"/>
    </source>
</evidence>
<protein>
    <submittedName>
        <fullName evidence="2">Uncharacterized protein</fullName>
    </submittedName>
</protein>
<dbReference type="Proteomes" id="UP000494106">
    <property type="component" value="Unassembled WGS sequence"/>
</dbReference>
<sequence>MKLNFQNISQWEQDIEKWAGYSRQLLVRDKLRESQEMAKKAMAAKPIATLPPPRPTPSPGGIIPESLAIDSHVTDHRILVGSISTYVLRHREE</sequence>
<gene>
    <name evidence="2" type="ORF">APLA_LOCUS4913</name>
</gene>
<evidence type="ECO:0000256" key="1">
    <source>
        <dbReference type="SAM" id="MobiDB-lite"/>
    </source>
</evidence>
<reference evidence="2 3" key="1">
    <citation type="submission" date="2020-04" db="EMBL/GenBank/DDBJ databases">
        <authorList>
            <person name="Wallbank WR R."/>
            <person name="Pardo Diaz C."/>
            <person name="Kozak K."/>
            <person name="Martin S."/>
            <person name="Jiggins C."/>
            <person name="Moest M."/>
            <person name="Warren A I."/>
            <person name="Byers J.R.P. K."/>
            <person name="Montejo-Kovacevich G."/>
            <person name="Yen C E."/>
        </authorList>
    </citation>
    <scope>NUCLEOTIDE SEQUENCE [LARGE SCALE GENOMIC DNA]</scope>
</reference>
<dbReference type="EMBL" id="CADEBC010000478">
    <property type="protein sequence ID" value="CAB3232610.1"/>
    <property type="molecule type" value="Genomic_DNA"/>
</dbReference>
<accession>A0A8S0ZII0</accession>
<keyword evidence="3" id="KW-1185">Reference proteome</keyword>
<name>A0A8S0ZII0_ARCPL</name>
<comment type="caution">
    <text evidence="2">The sequence shown here is derived from an EMBL/GenBank/DDBJ whole genome shotgun (WGS) entry which is preliminary data.</text>
</comment>
<organism evidence="2 3">
    <name type="scientific">Arctia plantaginis</name>
    <name type="common">Wood tiger moth</name>
    <name type="synonym">Phalaena plantaginis</name>
    <dbReference type="NCBI Taxonomy" id="874455"/>
    <lineage>
        <taxon>Eukaryota</taxon>
        <taxon>Metazoa</taxon>
        <taxon>Ecdysozoa</taxon>
        <taxon>Arthropoda</taxon>
        <taxon>Hexapoda</taxon>
        <taxon>Insecta</taxon>
        <taxon>Pterygota</taxon>
        <taxon>Neoptera</taxon>
        <taxon>Endopterygota</taxon>
        <taxon>Lepidoptera</taxon>
        <taxon>Glossata</taxon>
        <taxon>Ditrysia</taxon>
        <taxon>Noctuoidea</taxon>
        <taxon>Erebidae</taxon>
        <taxon>Arctiinae</taxon>
        <taxon>Arctia</taxon>
    </lineage>
</organism>
<feature type="compositionally biased region" description="Pro residues" evidence="1">
    <location>
        <begin position="49"/>
        <end position="58"/>
    </location>
</feature>
<proteinExistence type="predicted"/>
<feature type="region of interest" description="Disordered" evidence="1">
    <location>
        <begin position="37"/>
        <end position="62"/>
    </location>
</feature>
<evidence type="ECO:0000313" key="2">
    <source>
        <dbReference type="EMBL" id="CAB3232610.1"/>
    </source>
</evidence>
<dbReference type="AlphaFoldDB" id="A0A8S0ZII0"/>